<dbReference type="Pfam" id="PF07258">
    <property type="entry name" value="COMM_domain"/>
    <property type="match status" value="1"/>
</dbReference>
<dbReference type="OrthoDB" id="310853at2759"/>
<evidence type="ECO:0000313" key="3">
    <source>
        <dbReference type="EMBL" id="RZF45600.1"/>
    </source>
</evidence>
<dbReference type="AlphaFoldDB" id="A0A482XJA5"/>
<dbReference type="Pfam" id="PF04821">
    <property type="entry name" value="TIMELESS"/>
    <property type="match status" value="1"/>
</dbReference>
<dbReference type="EMBL" id="QKKF02008626">
    <property type="protein sequence ID" value="RZF45600.1"/>
    <property type="molecule type" value="Genomic_DNA"/>
</dbReference>
<proteinExistence type="predicted"/>
<dbReference type="Proteomes" id="UP000291343">
    <property type="component" value="Unassembled WGS sequence"/>
</dbReference>
<comment type="caution">
    <text evidence="3">The sequence shown here is derived from an EMBL/GenBank/DDBJ whole genome shotgun (WGS) entry which is preliminary data.</text>
</comment>
<name>A0A482XJA5_LAOST</name>
<feature type="domain" description="COMM" evidence="2">
    <location>
        <begin position="12"/>
        <end position="81"/>
    </location>
</feature>
<dbReference type="InterPro" id="IPR006906">
    <property type="entry name" value="Timeless_N"/>
</dbReference>
<dbReference type="InterPro" id="IPR017920">
    <property type="entry name" value="COMM"/>
</dbReference>
<evidence type="ECO:0000259" key="2">
    <source>
        <dbReference type="Pfam" id="PF07258"/>
    </source>
</evidence>
<accession>A0A482XJA5</accession>
<organism evidence="3 4">
    <name type="scientific">Laodelphax striatellus</name>
    <name type="common">Small brown planthopper</name>
    <name type="synonym">Delphax striatella</name>
    <dbReference type="NCBI Taxonomy" id="195883"/>
    <lineage>
        <taxon>Eukaryota</taxon>
        <taxon>Metazoa</taxon>
        <taxon>Ecdysozoa</taxon>
        <taxon>Arthropoda</taxon>
        <taxon>Hexapoda</taxon>
        <taxon>Insecta</taxon>
        <taxon>Pterygota</taxon>
        <taxon>Neoptera</taxon>
        <taxon>Paraneoptera</taxon>
        <taxon>Hemiptera</taxon>
        <taxon>Auchenorrhyncha</taxon>
        <taxon>Fulgoroidea</taxon>
        <taxon>Delphacidae</taxon>
        <taxon>Criomorphinae</taxon>
        <taxon>Laodelphax</taxon>
    </lineage>
</organism>
<dbReference type="STRING" id="195883.A0A482XJA5"/>
<gene>
    <name evidence="3" type="ORF">LSTR_LSTR014318</name>
</gene>
<protein>
    <submittedName>
        <fullName evidence="3">Uncharacterized protein</fullName>
    </submittedName>
</protein>
<evidence type="ECO:0000313" key="4">
    <source>
        <dbReference type="Proteomes" id="UP000291343"/>
    </source>
</evidence>
<feature type="domain" description="Timeless N-terminal" evidence="1">
    <location>
        <begin position="108"/>
        <end position="170"/>
    </location>
</feature>
<dbReference type="InParanoid" id="A0A482XJA5"/>
<reference evidence="3 4" key="1">
    <citation type="journal article" date="2017" name="Gigascience">
        <title>Genome sequence of the small brown planthopper, Laodelphax striatellus.</title>
        <authorList>
            <person name="Zhu J."/>
            <person name="Jiang F."/>
            <person name="Wang X."/>
            <person name="Yang P."/>
            <person name="Bao Y."/>
            <person name="Zhao W."/>
            <person name="Wang W."/>
            <person name="Lu H."/>
            <person name="Wang Q."/>
            <person name="Cui N."/>
            <person name="Li J."/>
            <person name="Chen X."/>
            <person name="Luo L."/>
            <person name="Yu J."/>
            <person name="Kang L."/>
            <person name="Cui F."/>
        </authorList>
    </citation>
    <scope>NUCLEOTIDE SEQUENCE [LARGE SCALE GENOMIC DNA]</scope>
    <source>
        <strain evidence="3">Lst14</strain>
    </source>
</reference>
<keyword evidence="4" id="KW-1185">Reference proteome</keyword>
<sequence>MDSDQVFDQKSSGEIVGFNWDLKIVLGSSSSSILQQKLVGVDFYVQNNEQNNLQPNTKFGRFSLEMNETELNNLIGVLEKAWYSAKRSEGGGQRGGTIWSCTVSAEKIVSLMLREQNPSTLAKSEVQRSFSEKEKDEEELLAFRQAEIKSKQLKVKKYAGTRHFGGTYVMKGVKAAGDKDLIFHKPLDKAVNMEFNFGKVCELVHHNISIFTLFYAVY</sequence>
<evidence type="ECO:0000259" key="1">
    <source>
        <dbReference type="Pfam" id="PF04821"/>
    </source>
</evidence>